<evidence type="ECO:0008006" key="3">
    <source>
        <dbReference type="Google" id="ProtNLM"/>
    </source>
</evidence>
<gene>
    <name evidence="1" type="ORF">C823_01961</name>
</gene>
<dbReference type="STRING" id="1235802.C823_01961"/>
<keyword evidence="2" id="KW-1185">Reference proteome</keyword>
<comment type="caution">
    <text evidence="1">The sequence shown here is derived from an EMBL/GenBank/DDBJ whole genome shotgun (WGS) entry which is preliminary data.</text>
</comment>
<proteinExistence type="predicted"/>
<accession>N2APQ2</accession>
<dbReference type="AlphaFoldDB" id="N2APQ2"/>
<dbReference type="PATRIC" id="fig|1235802.3.peg.2079"/>
<protein>
    <recommendedName>
        <fullName evidence="3">Flagellar hook-associated protein 2 C-terminal domain-containing protein</fullName>
    </recommendedName>
</protein>
<sequence>MSLIISGYMRQLYKGNAYGATATGREGQPAHSLFSADLKAIRRAVKELGEYDYDDGEGSELMDKVQAFVNTYNNYLDSAKGMDNEDVSRYLNKMKKLTKEHADELGEIGISIKSNGQLKIDKKKLQDTGRYQVSVLFSENAEYAQMTEKQMKQTERMYLRNNLNIPKQSTDKKESGDSAQTTLQVQSAQQMVNSFVGNHIDCML</sequence>
<dbReference type="HOGENOM" id="CLU_1341563_0_0_9"/>
<dbReference type="Proteomes" id="UP000012589">
    <property type="component" value="Unassembled WGS sequence"/>
</dbReference>
<name>N2APQ2_9FIRM</name>
<reference evidence="1 2" key="1">
    <citation type="journal article" date="2014" name="Genome Announc.">
        <title>Draft genome sequences of the altered schaedler flora, a defined bacterial community from gnotobiotic mice.</title>
        <authorList>
            <person name="Wannemuehler M.J."/>
            <person name="Overstreet A.M."/>
            <person name="Ward D.V."/>
            <person name="Phillips G.J."/>
        </authorList>
    </citation>
    <scope>NUCLEOTIDE SEQUENCE [LARGE SCALE GENOMIC DNA]</scope>
    <source>
        <strain evidence="1 2">ASF492</strain>
    </source>
</reference>
<evidence type="ECO:0000313" key="1">
    <source>
        <dbReference type="EMBL" id="EMZ28428.1"/>
    </source>
</evidence>
<organism evidence="1 2">
    <name type="scientific">Eubacterium plexicaudatum ASF492</name>
    <dbReference type="NCBI Taxonomy" id="1235802"/>
    <lineage>
        <taxon>Bacteria</taxon>
        <taxon>Bacillati</taxon>
        <taxon>Bacillota</taxon>
        <taxon>Clostridia</taxon>
        <taxon>Eubacteriales</taxon>
        <taxon>Eubacteriaceae</taxon>
        <taxon>Eubacterium</taxon>
    </lineage>
</organism>
<dbReference type="eggNOG" id="ENOG5033NME">
    <property type="taxonomic scope" value="Bacteria"/>
</dbReference>
<evidence type="ECO:0000313" key="2">
    <source>
        <dbReference type="Proteomes" id="UP000012589"/>
    </source>
</evidence>
<dbReference type="EMBL" id="AQFT01000064">
    <property type="protein sequence ID" value="EMZ28428.1"/>
    <property type="molecule type" value="Genomic_DNA"/>
</dbReference>